<accession>A0A2T2ZX02</accession>
<protein>
    <submittedName>
        <fullName evidence="3">FAD dependent oxidoreductase</fullName>
    </submittedName>
</protein>
<dbReference type="InterPro" id="IPR006076">
    <property type="entry name" value="FAD-dep_OxRdtase"/>
</dbReference>
<keyword evidence="4" id="KW-1185">Reference proteome</keyword>
<reference evidence="3 4" key="1">
    <citation type="journal article" date="2018" name="Mycol. Prog.">
        <title>Coniella lustricola, a new species from submerged detritus.</title>
        <authorList>
            <person name="Raudabaugh D.B."/>
            <person name="Iturriaga T."/>
            <person name="Carver A."/>
            <person name="Mondo S."/>
            <person name="Pangilinan J."/>
            <person name="Lipzen A."/>
            <person name="He G."/>
            <person name="Amirebrahimi M."/>
            <person name="Grigoriev I.V."/>
            <person name="Miller A.N."/>
        </authorList>
    </citation>
    <scope>NUCLEOTIDE SEQUENCE [LARGE SCALE GENOMIC DNA]</scope>
    <source>
        <strain evidence="3 4">B22-T-1</strain>
    </source>
</reference>
<dbReference type="GO" id="GO:0016491">
    <property type="term" value="F:oxidoreductase activity"/>
    <property type="evidence" value="ECO:0007669"/>
    <property type="project" value="UniProtKB-KW"/>
</dbReference>
<dbReference type="Gene3D" id="3.50.50.60">
    <property type="entry name" value="FAD/NAD(P)-binding domain"/>
    <property type="match status" value="1"/>
</dbReference>
<dbReference type="STRING" id="2025994.A0A2T2ZX02"/>
<evidence type="ECO:0000259" key="2">
    <source>
        <dbReference type="Pfam" id="PF01266"/>
    </source>
</evidence>
<sequence length="374" mass="39706">HILVVGGGIVGASIAWHLTRHSTSPKVTIVAENVGGTATPCSFAWLNASWHNPKHYFDFRHRSMAAWRQMAETLPELAKEVRWDGSLCWDKSPQELDQYIQQHTAWGYDIHRAKCAEMAVLEPALDPSIFPDWAVRVGEEGAVEADAGARALVADAQKHGARLVTASVEALLQTGANADTDTGAALASASVNGIITSTGETVYADHVILAAGIGSIALGATAGVTVPLKDPAPPGLLVHTKPIPRRILHHIVYNTQGHMRQTAVEGRILAGADFVGGDPGADPSATARAHLETVKASFQPAERELLEFDYYTIGYRPQPLDGMPVIGDTGVEGLSLAVMHSGVTNAALVGELLASKVLTGKEDEALKAFALSRF</sequence>
<feature type="non-terminal residue" evidence="3">
    <location>
        <position position="374"/>
    </location>
</feature>
<dbReference type="AlphaFoldDB" id="A0A2T2ZX02"/>
<gene>
    <name evidence="3" type="ORF">BD289DRAFT_344921</name>
</gene>
<evidence type="ECO:0000313" key="4">
    <source>
        <dbReference type="Proteomes" id="UP000241462"/>
    </source>
</evidence>
<keyword evidence="1" id="KW-0560">Oxidoreductase</keyword>
<dbReference type="InterPro" id="IPR036188">
    <property type="entry name" value="FAD/NAD-bd_sf"/>
</dbReference>
<dbReference type="GO" id="GO:0005737">
    <property type="term" value="C:cytoplasm"/>
    <property type="evidence" value="ECO:0007669"/>
    <property type="project" value="TreeGrafter"/>
</dbReference>
<dbReference type="Gene3D" id="3.30.9.10">
    <property type="entry name" value="D-Amino Acid Oxidase, subunit A, domain 2"/>
    <property type="match status" value="1"/>
</dbReference>
<dbReference type="SUPFAM" id="SSF51905">
    <property type="entry name" value="FAD/NAD(P)-binding domain"/>
    <property type="match status" value="1"/>
</dbReference>
<feature type="domain" description="FAD dependent oxidoreductase" evidence="2">
    <location>
        <begin position="2"/>
        <end position="355"/>
    </location>
</feature>
<dbReference type="OrthoDB" id="5340195at2759"/>
<proteinExistence type="predicted"/>
<evidence type="ECO:0000313" key="3">
    <source>
        <dbReference type="EMBL" id="PSR78719.1"/>
    </source>
</evidence>
<dbReference type="Pfam" id="PF01266">
    <property type="entry name" value="DAO"/>
    <property type="match status" value="1"/>
</dbReference>
<dbReference type="PANTHER" id="PTHR13847:SF289">
    <property type="entry name" value="GLYCINE OXIDASE"/>
    <property type="match status" value="1"/>
</dbReference>
<dbReference type="EMBL" id="KZ678595">
    <property type="protein sequence ID" value="PSR78719.1"/>
    <property type="molecule type" value="Genomic_DNA"/>
</dbReference>
<organism evidence="3 4">
    <name type="scientific">Coniella lustricola</name>
    <dbReference type="NCBI Taxonomy" id="2025994"/>
    <lineage>
        <taxon>Eukaryota</taxon>
        <taxon>Fungi</taxon>
        <taxon>Dikarya</taxon>
        <taxon>Ascomycota</taxon>
        <taxon>Pezizomycotina</taxon>
        <taxon>Sordariomycetes</taxon>
        <taxon>Sordariomycetidae</taxon>
        <taxon>Diaporthales</taxon>
        <taxon>Schizoparmaceae</taxon>
        <taxon>Coniella</taxon>
    </lineage>
</organism>
<name>A0A2T2ZX02_9PEZI</name>
<dbReference type="PANTHER" id="PTHR13847">
    <property type="entry name" value="SARCOSINE DEHYDROGENASE-RELATED"/>
    <property type="match status" value="1"/>
</dbReference>
<dbReference type="Proteomes" id="UP000241462">
    <property type="component" value="Unassembled WGS sequence"/>
</dbReference>
<evidence type="ECO:0000256" key="1">
    <source>
        <dbReference type="ARBA" id="ARBA00023002"/>
    </source>
</evidence>
<feature type="non-terminal residue" evidence="3">
    <location>
        <position position="1"/>
    </location>
</feature>
<dbReference type="InParanoid" id="A0A2T2ZX02"/>